<evidence type="ECO:0000256" key="1">
    <source>
        <dbReference type="SAM" id="Coils"/>
    </source>
</evidence>
<reference evidence="3 4" key="1">
    <citation type="submission" date="2021-04" db="EMBL/GenBank/DDBJ databases">
        <authorList>
            <person name="Bliznina A."/>
        </authorList>
    </citation>
    <scope>NUCLEOTIDE SEQUENCE [LARGE SCALE GENOMIC DNA]</scope>
</reference>
<evidence type="ECO:0000313" key="3">
    <source>
        <dbReference type="EMBL" id="CAG5094231.1"/>
    </source>
</evidence>
<feature type="compositionally biased region" description="Pro residues" evidence="2">
    <location>
        <begin position="418"/>
        <end position="428"/>
    </location>
</feature>
<name>A0ABN7SBC3_OIKDI</name>
<sequence>MVISNGRSFTWTSPFDASPKSIRERVFNDNVKKMEAIVTKEVKRISKGRYLIQVLPEDLQPWGRPKLIHDVNIKMVSLLHGDWTFLSPNSYAIEMIHNPKMPKSRSYGLIDLAKTKLDDIENLLSDRSSGGKAYICVGPCVDKANLVDVHDRILFFPISSDVEPSIEFEPYEPSPIYPDLILASFVYEVSIVDREEYQIPDWVEEEDEKSKGKKDAGKQKPKKEKKKQPAKQINKQKNDDSKEENLKPQEEKPSSGERPTPQLELDNFDEAEWVTVGSSKPRKNDLQKLLKEPTAVAKKIVKPENQVLKDENAALKERLRRLETEMKCLKSEKTAWDAEVGHFFAANRQETDSDDETIDSTMTKWAESSLAISESVSKIGRRKVIPKVYPSEPRHKPKEYLEGGSGRYNPITGKVEYPKPPTAPQPEF</sequence>
<feature type="compositionally biased region" description="Basic and acidic residues" evidence="2">
    <location>
        <begin position="392"/>
        <end position="401"/>
    </location>
</feature>
<feature type="coiled-coil region" evidence="1">
    <location>
        <begin position="305"/>
        <end position="339"/>
    </location>
</feature>
<feature type="region of interest" description="Disordered" evidence="2">
    <location>
        <begin position="388"/>
        <end position="428"/>
    </location>
</feature>
<feature type="compositionally biased region" description="Basic and acidic residues" evidence="2">
    <location>
        <begin position="208"/>
        <end position="218"/>
    </location>
</feature>
<evidence type="ECO:0000256" key="2">
    <source>
        <dbReference type="SAM" id="MobiDB-lite"/>
    </source>
</evidence>
<keyword evidence="4" id="KW-1185">Reference proteome</keyword>
<feature type="compositionally biased region" description="Basic residues" evidence="2">
    <location>
        <begin position="219"/>
        <end position="229"/>
    </location>
</feature>
<dbReference type="EMBL" id="OU015569">
    <property type="protein sequence ID" value="CAG5094231.1"/>
    <property type="molecule type" value="Genomic_DNA"/>
</dbReference>
<proteinExistence type="predicted"/>
<protein>
    <submittedName>
        <fullName evidence="3">Oidioi.mRNA.OKI2018_I69.XSR.g13370.t1.cds</fullName>
    </submittedName>
</protein>
<accession>A0ABN7SBC3</accession>
<keyword evidence="1" id="KW-0175">Coiled coil</keyword>
<evidence type="ECO:0000313" key="4">
    <source>
        <dbReference type="Proteomes" id="UP001158576"/>
    </source>
</evidence>
<gene>
    <name evidence="3" type="ORF">OKIOD_LOCUS4928</name>
</gene>
<feature type="region of interest" description="Disordered" evidence="2">
    <location>
        <begin position="203"/>
        <end position="287"/>
    </location>
</feature>
<feature type="compositionally biased region" description="Basic and acidic residues" evidence="2">
    <location>
        <begin position="236"/>
        <end position="255"/>
    </location>
</feature>
<dbReference type="Proteomes" id="UP001158576">
    <property type="component" value="Chromosome XSR"/>
</dbReference>
<organism evidence="3 4">
    <name type="scientific">Oikopleura dioica</name>
    <name type="common">Tunicate</name>
    <dbReference type="NCBI Taxonomy" id="34765"/>
    <lineage>
        <taxon>Eukaryota</taxon>
        <taxon>Metazoa</taxon>
        <taxon>Chordata</taxon>
        <taxon>Tunicata</taxon>
        <taxon>Appendicularia</taxon>
        <taxon>Copelata</taxon>
        <taxon>Oikopleuridae</taxon>
        <taxon>Oikopleura</taxon>
    </lineage>
</organism>